<name>A0A0L8GJD7_OCTBM</name>
<evidence type="ECO:0000313" key="1">
    <source>
        <dbReference type="EMBL" id="KOF76994.1"/>
    </source>
</evidence>
<proteinExistence type="predicted"/>
<accession>A0A0L8GJD7</accession>
<sequence>MLFYSEAHTSHDHFIFVLRYNTSETGSFMSFQWWFNWYLLSTISPTVVEVLVCDKPLETDVISYLCLLQILKG</sequence>
<dbReference type="AlphaFoldDB" id="A0A0L8GJD7"/>
<gene>
    <name evidence="1" type="ORF">OCBIM_22032641mg</name>
</gene>
<dbReference type="EMBL" id="KQ421625">
    <property type="protein sequence ID" value="KOF76994.1"/>
    <property type="molecule type" value="Genomic_DNA"/>
</dbReference>
<organism evidence="1">
    <name type="scientific">Octopus bimaculoides</name>
    <name type="common">California two-spotted octopus</name>
    <dbReference type="NCBI Taxonomy" id="37653"/>
    <lineage>
        <taxon>Eukaryota</taxon>
        <taxon>Metazoa</taxon>
        <taxon>Spiralia</taxon>
        <taxon>Lophotrochozoa</taxon>
        <taxon>Mollusca</taxon>
        <taxon>Cephalopoda</taxon>
        <taxon>Coleoidea</taxon>
        <taxon>Octopodiformes</taxon>
        <taxon>Octopoda</taxon>
        <taxon>Incirrata</taxon>
        <taxon>Octopodidae</taxon>
        <taxon>Octopus</taxon>
    </lineage>
</organism>
<reference evidence="1" key="1">
    <citation type="submission" date="2015-07" db="EMBL/GenBank/DDBJ databases">
        <title>MeaNS - Measles Nucleotide Surveillance Program.</title>
        <authorList>
            <person name="Tran T."/>
            <person name="Druce J."/>
        </authorList>
    </citation>
    <scope>NUCLEOTIDE SEQUENCE</scope>
    <source>
        <strain evidence="1">UCB-OBI-ISO-001</strain>
        <tissue evidence="1">Gonad</tissue>
    </source>
</reference>
<protein>
    <submittedName>
        <fullName evidence="1">Uncharacterized protein</fullName>
    </submittedName>
</protein>